<evidence type="ECO:0000313" key="4">
    <source>
        <dbReference type="EMBL" id="PKU80025.1"/>
    </source>
</evidence>
<feature type="region of interest" description="Disordered" evidence="3">
    <location>
        <begin position="155"/>
        <end position="174"/>
    </location>
</feature>
<dbReference type="GO" id="GO:0006950">
    <property type="term" value="P:response to stress"/>
    <property type="evidence" value="ECO:0007669"/>
    <property type="project" value="UniProtKB-ARBA"/>
</dbReference>
<feature type="region of interest" description="Disordered" evidence="3">
    <location>
        <begin position="1"/>
        <end position="54"/>
    </location>
</feature>
<dbReference type="PANTHER" id="PTHR33172:SF99">
    <property type="entry name" value="COLD INDUCED PROTEIN-LIKE"/>
    <property type="match status" value="1"/>
</dbReference>
<name>A0A2I0WWJ3_9ASPA</name>
<accession>A0A2I0WWJ3</accession>
<feature type="compositionally biased region" description="Basic and acidic residues" evidence="3">
    <location>
        <begin position="1"/>
        <end position="10"/>
    </location>
</feature>
<feature type="compositionally biased region" description="Basic residues" evidence="3">
    <location>
        <begin position="162"/>
        <end position="174"/>
    </location>
</feature>
<evidence type="ECO:0000256" key="1">
    <source>
        <dbReference type="ARBA" id="ARBA00004123"/>
    </source>
</evidence>
<feature type="compositionally biased region" description="Low complexity" evidence="3">
    <location>
        <begin position="36"/>
        <end position="51"/>
    </location>
</feature>
<dbReference type="EMBL" id="KZ502395">
    <property type="protein sequence ID" value="PKU80025.1"/>
    <property type="molecule type" value="Genomic_DNA"/>
</dbReference>
<organism evidence="4 5">
    <name type="scientific">Dendrobium catenatum</name>
    <dbReference type="NCBI Taxonomy" id="906689"/>
    <lineage>
        <taxon>Eukaryota</taxon>
        <taxon>Viridiplantae</taxon>
        <taxon>Streptophyta</taxon>
        <taxon>Embryophyta</taxon>
        <taxon>Tracheophyta</taxon>
        <taxon>Spermatophyta</taxon>
        <taxon>Magnoliopsida</taxon>
        <taxon>Liliopsida</taxon>
        <taxon>Asparagales</taxon>
        <taxon>Orchidaceae</taxon>
        <taxon>Epidendroideae</taxon>
        <taxon>Malaxideae</taxon>
        <taxon>Dendrobiinae</taxon>
        <taxon>Dendrobium</taxon>
    </lineage>
</organism>
<dbReference type="AlphaFoldDB" id="A0A2I0WWJ3"/>
<gene>
    <name evidence="4" type="ORF">MA16_Dca014390</name>
</gene>
<comment type="subcellular location">
    <subcellularLocation>
        <location evidence="1">Nucleus</location>
    </subcellularLocation>
</comment>
<dbReference type="STRING" id="906689.A0A2I0WWJ3"/>
<evidence type="ECO:0000256" key="3">
    <source>
        <dbReference type="SAM" id="MobiDB-lite"/>
    </source>
</evidence>
<proteinExistence type="predicted"/>
<dbReference type="Proteomes" id="UP000233837">
    <property type="component" value="Unassembled WGS sequence"/>
</dbReference>
<dbReference type="PANTHER" id="PTHR33172">
    <property type="entry name" value="OS08G0516900 PROTEIN"/>
    <property type="match status" value="1"/>
</dbReference>
<reference evidence="4 5" key="2">
    <citation type="journal article" date="2017" name="Nature">
        <title>The Apostasia genome and the evolution of orchids.</title>
        <authorList>
            <person name="Zhang G.Q."/>
            <person name="Liu K.W."/>
            <person name="Li Z."/>
            <person name="Lohaus R."/>
            <person name="Hsiao Y.Y."/>
            <person name="Niu S.C."/>
            <person name="Wang J.Y."/>
            <person name="Lin Y.C."/>
            <person name="Xu Q."/>
            <person name="Chen L.J."/>
            <person name="Yoshida K."/>
            <person name="Fujiwara S."/>
            <person name="Wang Z.W."/>
            <person name="Zhang Y.Q."/>
            <person name="Mitsuda N."/>
            <person name="Wang M."/>
            <person name="Liu G.H."/>
            <person name="Pecoraro L."/>
            <person name="Huang H.X."/>
            <person name="Xiao X.J."/>
            <person name="Lin M."/>
            <person name="Wu X.Y."/>
            <person name="Wu W.L."/>
            <person name="Chen Y.Y."/>
            <person name="Chang S.B."/>
            <person name="Sakamoto S."/>
            <person name="Ohme-Takagi M."/>
            <person name="Yagi M."/>
            <person name="Zeng S.J."/>
            <person name="Shen C.Y."/>
            <person name="Yeh C.M."/>
            <person name="Luo Y.B."/>
            <person name="Tsai W.C."/>
            <person name="Van de Peer Y."/>
            <person name="Liu Z.J."/>
        </authorList>
    </citation>
    <scope>NUCLEOTIDE SEQUENCE [LARGE SCALE GENOMIC DNA]</scope>
    <source>
        <tissue evidence="4">The whole plant</tissue>
    </source>
</reference>
<dbReference type="OrthoDB" id="1938584at2759"/>
<protein>
    <submittedName>
        <fullName evidence="4">Uncharacterized protein</fullName>
    </submittedName>
</protein>
<sequence length="174" mass="19383">MGEGLKKMFNDKYSSYQAEEEEDLGEDTDSGGESDSAPSPRSQLQRSPSSRFDSDNPLYDFSYLVEQLPVKKGLSKYYQGKSQSFTSLLEVNSLEDLPKKEKEVIYPRKMKSCKSYTNLDLAEMSVSLSSENKTIPKKNPPAMASCASSIARSNSGGFLSCGRRRPPIPVNKRQ</sequence>
<keyword evidence="5" id="KW-1185">Reference proteome</keyword>
<evidence type="ECO:0000313" key="5">
    <source>
        <dbReference type="Proteomes" id="UP000233837"/>
    </source>
</evidence>
<reference evidence="4 5" key="1">
    <citation type="journal article" date="2016" name="Sci. Rep.">
        <title>The Dendrobium catenatum Lindl. genome sequence provides insights into polysaccharide synthase, floral development and adaptive evolution.</title>
        <authorList>
            <person name="Zhang G.Q."/>
            <person name="Xu Q."/>
            <person name="Bian C."/>
            <person name="Tsai W.C."/>
            <person name="Yeh C.M."/>
            <person name="Liu K.W."/>
            <person name="Yoshida K."/>
            <person name="Zhang L.S."/>
            <person name="Chang S.B."/>
            <person name="Chen F."/>
            <person name="Shi Y."/>
            <person name="Su Y.Y."/>
            <person name="Zhang Y.Q."/>
            <person name="Chen L.J."/>
            <person name="Yin Y."/>
            <person name="Lin M."/>
            <person name="Huang H."/>
            <person name="Deng H."/>
            <person name="Wang Z.W."/>
            <person name="Zhu S.L."/>
            <person name="Zhao X."/>
            <person name="Deng C."/>
            <person name="Niu S.C."/>
            <person name="Huang J."/>
            <person name="Wang M."/>
            <person name="Liu G.H."/>
            <person name="Yang H.J."/>
            <person name="Xiao X.J."/>
            <person name="Hsiao Y.Y."/>
            <person name="Wu W.L."/>
            <person name="Chen Y.Y."/>
            <person name="Mitsuda N."/>
            <person name="Ohme-Takagi M."/>
            <person name="Luo Y.B."/>
            <person name="Van de Peer Y."/>
            <person name="Liu Z.J."/>
        </authorList>
    </citation>
    <scope>NUCLEOTIDE SEQUENCE [LARGE SCALE GENOMIC DNA]</scope>
    <source>
        <tissue evidence="4">The whole plant</tissue>
    </source>
</reference>
<keyword evidence="2" id="KW-0539">Nucleus</keyword>
<evidence type="ECO:0000256" key="2">
    <source>
        <dbReference type="ARBA" id="ARBA00023242"/>
    </source>
</evidence>
<dbReference type="InterPro" id="IPR051992">
    <property type="entry name" value="OxStress_Response_Reg"/>
</dbReference>
<dbReference type="GO" id="GO:0005634">
    <property type="term" value="C:nucleus"/>
    <property type="evidence" value="ECO:0007669"/>
    <property type="project" value="UniProtKB-SubCell"/>
</dbReference>
<feature type="compositionally biased region" description="Acidic residues" evidence="3">
    <location>
        <begin position="18"/>
        <end position="32"/>
    </location>
</feature>